<dbReference type="Proteomes" id="UP000671836">
    <property type="component" value="Chromosome"/>
</dbReference>
<reference evidence="1 2" key="1">
    <citation type="submission" date="2021-03" db="EMBL/GenBank/DDBJ databases">
        <title>Streptomyces strains.</title>
        <authorList>
            <person name="Lund M.B."/>
            <person name="Toerring T."/>
        </authorList>
    </citation>
    <scope>NUCLEOTIDE SEQUENCE [LARGE SCALE GENOMIC DNA]</scope>
    <source>
        <strain evidence="1 2">KCC S-1010</strain>
    </source>
</reference>
<protein>
    <recommendedName>
        <fullName evidence="3">Phytanoyl-CoA dioxygenase family protein</fullName>
    </recommendedName>
</protein>
<accession>A0ABX7RTS5</accession>
<evidence type="ECO:0000313" key="1">
    <source>
        <dbReference type="EMBL" id="QSY50620.1"/>
    </source>
</evidence>
<evidence type="ECO:0008006" key="3">
    <source>
        <dbReference type="Google" id="ProtNLM"/>
    </source>
</evidence>
<dbReference type="RefSeq" id="WP_086573897.1">
    <property type="nucleotide sequence ID" value="NZ_CP071595.1"/>
</dbReference>
<gene>
    <name evidence="1" type="ORF">J3S04_06635</name>
</gene>
<name>A0ABX7RTS5_9ACTN</name>
<organism evidence="1 2">
    <name type="scientific">Streptomyces griseocarneus</name>
    <dbReference type="NCBI Taxonomy" id="51201"/>
    <lineage>
        <taxon>Bacteria</taxon>
        <taxon>Bacillati</taxon>
        <taxon>Actinomycetota</taxon>
        <taxon>Actinomycetes</taxon>
        <taxon>Kitasatosporales</taxon>
        <taxon>Streptomycetaceae</taxon>
        <taxon>Streptomyces</taxon>
    </lineage>
</organism>
<sequence>MAVSLAFSQCGSLRERCEIGSVRLIHGEADYDEGAVVPVCDWRPLNTREAQRLQAEPGIPDGALIELVRQPLPDTQVEAAPDLHAVAAGLYPFADRWPADFLGCVTNPGDAPTTTEDPATGRRLGLHVDNWDRLPYGRRHEGRRRLCLNLGPGVRYFLLGDREIEEIYRLVHPDPEHHYPHTDDVRRYVARGRPLQCLRIRLEPGDCYLAPTELLPHDGSTLDGEQPSTAAFWLGRWPAGAGSTEP</sequence>
<evidence type="ECO:0000313" key="2">
    <source>
        <dbReference type="Proteomes" id="UP000671836"/>
    </source>
</evidence>
<proteinExistence type="predicted"/>
<keyword evidence="2" id="KW-1185">Reference proteome</keyword>
<dbReference type="EMBL" id="CP071595">
    <property type="protein sequence ID" value="QSY50620.1"/>
    <property type="molecule type" value="Genomic_DNA"/>
</dbReference>